<accession>M2XXZ9</accession>
<dbReference type="InterPro" id="IPR002656">
    <property type="entry name" value="Acyl_transf_3_dom"/>
</dbReference>
<feature type="transmembrane region" description="Helical" evidence="1">
    <location>
        <begin position="93"/>
        <end position="112"/>
    </location>
</feature>
<keyword evidence="1" id="KW-0472">Membrane</keyword>
<name>M2XXZ9_9MICC</name>
<feature type="transmembrane region" description="Helical" evidence="1">
    <location>
        <begin position="54"/>
        <end position="72"/>
    </location>
</feature>
<dbReference type="InterPro" id="IPR050879">
    <property type="entry name" value="Acyltransferase_3"/>
</dbReference>
<sequence>MPERQETDRSAEDARRRESVARYSGFRPEIQGLRAVAVIMVVLYHVFLGRVSGGVDIFLLISAFFMTLSFVRKLEGGRPLRIGRYWLHTFKRLLPLAVLTVLGTLVLVALFFPAYRVEEALRQAAATLTYTENWALALTSVDYYAADRSTASPFQHFWSLSVQGQVFLLWPLLFGLTWLLTRGRSRLRPVPVLAVLFSAIFAASLVFSIVTTATQQEFAYFDTRTRLWEFALGSLLALALPFIRLPRWLRVVLGWVGFVSMVLVGLLVDVQGAFPGWIALWPLLSAAAIMVAGQTNSRFGLDRIFAAKPLVRLGDSSYALYLLHWPLLITYLVIRDRPEAGPRSGVVLIVLSLALAILATKLIETPLKSWKWPEATKLRLAGAVVVCLAVGLGPVLAWQQSLRADVAEAPDGPTASNPGALVLRDDVQTAPDPDAPTIPLAAQLDDQAPDRGAACPSEWDIPVGSQQWCRESVPAEDPSQTVLLIGNSHSEHWLDALRPVAEANGWRVVSYIRPGCYWTSHEDQRDDECGPWLDGSMPLVHQIDPDLIITQSTFTNAGGEYYKPDFDQRVREVTGEGYRVLGVRDIPRFDQAPPECVMEEGSAQAPQCQKTHPMLGQPDPMQPLAEELPLYAEMDMTDQICPEGTCPPVIGNMYVQWDSGHLSIPYSRSLAWTFGDRLSAALAEDGVVVEHQPALPQLQ</sequence>
<feature type="transmembrane region" description="Helical" evidence="1">
    <location>
        <begin position="318"/>
        <end position="334"/>
    </location>
</feature>
<feature type="transmembrane region" description="Helical" evidence="1">
    <location>
        <begin position="32"/>
        <end position="48"/>
    </location>
</feature>
<feature type="transmembrane region" description="Helical" evidence="1">
    <location>
        <begin position="157"/>
        <end position="180"/>
    </location>
</feature>
<keyword evidence="1" id="KW-0812">Transmembrane</keyword>
<evidence type="ECO:0000259" key="3">
    <source>
        <dbReference type="Pfam" id="PF19040"/>
    </source>
</evidence>
<dbReference type="Pfam" id="PF19040">
    <property type="entry name" value="SGNH"/>
    <property type="match status" value="1"/>
</dbReference>
<dbReference type="InterPro" id="IPR043968">
    <property type="entry name" value="SGNH"/>
</dbReference>
<keyword evidence="1" id="KW-1133">Transmembrane helix</keyword>
<keyword evidence="5" id="KW-1185">Reference proteome</keyword>
<dbReference type="Proteomes" id="UP000009877">
    <property type="component" value="Unassembled WGS sequence"/>
</dbReference>
<feature type="domain" description="Acyltransferase 3" evidence="2">
    <location>
        <begin position="29"/>
        <end position="359"/>
    </location>
</feature>
<evidence type="ECO:0000313" key="5">
    <source>
        <dbReference type="Proteomes" id="UP000009877"/>
    </source>
</evidence>
<feature type="transmembrane region" description="Helical" evidence="1">
    <location>
        <begin position="225"/>
        <end position="243"/>
    </location>
</feature>
<dbReference type="EMBL" id="ANHZ02000002">
    <property type="protein sequence ID" value="EME37688.1"/>
    <property type="molecule type" value="Genomic_DNA"/>
</dbReference>
<dbReference type="AlphaFoldDB" id="M2XXZ9"/>
<evidence type="ECO:0000313" key="4">
    <source>
        <dbReference type="EMBL" id="EME37688.1"/>
    </source>
</evidence>
<protein>
    <recommendedName>
        <fullName evidence="6">Acyltransferase</fullName>
    </recommendedName>
</protein>
<feature type="domain" description="SGNH" evidence="3">
    <location>
        <begin position="467"/>
        <end position="671"/>
    </location>
</feature>
<feature type="transmembrane region" description="Helical" evidence="1">
    <location>
        <begin position="192"/>
        <end position="213"/>
    </location>
</feature>
<evidence type="ECO:0000259" key="2">
    <source>
        <dbReference type="Pfam" id="PF01757"/>
    </source>
</evidence>
<dbReference type="PANTHER" id="PTHR23028">
    <property type="entry name" value="ACETYLTRANSFERASE"/>
    <property type="match status" value="1"/>
</dbReference>
<dbReference type="GO" id="GO:0009103">
    <property type="term" value="P:lipopolysaccharide biosynthetic process"/>
    <property type="evidence" value="ECO:0007669"/>
    <property type="project" value="TreeGrafter"/>
</dbReference>
<comment type="caution">
    <text evidence="4">The sequence shown here is derived from an EMBL/GenBank/DDBJ whole genome shotgun (WGS) entry which is preliminary data.</text>
</comment>
<feature type="transmembrane region" description="Helical" evidence="1">
    <location>
        <begin position="340"/>
        <end position="359"/>
    </location>
</feature>
<evidence type="ECO:0000256" key="1">
    <source>
        <dbReference type="SAM" id="Phobius"/>
    </source>
</evidence>
<dbReference type="Pfam" id="PF01757">
    <property type="entry name" value="Acyl_transf_3"/>
    <property type="match status" value="1"/>
</dbReference>
<dbReference type="STRING" id="71999.KPaMU14_09610"/>
<gene>
    <name evidence="4" type="ORF">C884_01062</name>
</gene>
<dbReference type="GO" id="GO:0016747">
    <property type="term" value="F:acyltransferase activity, transferring groups other than amino-acyl groups"/>
    <property type="evidence" value="ECO:0007669"/>
    <property type="project" value="InterPro"/>
</dbReference>
<dbReference type="GO" id="GO:0016020">
    <property type="term" value="C:membrane"/>
    <property type="evidence" value="ECO:0007669"/>
    <property type="project" value="TreeGrafter"/>
</dbReference>
<organism evidence="4 5">
    <name type="scientific">Kocuria palustris PEL</name>
    <dbReference type="NCBI Taxonomy" id="1236550"/>
    <lineage>
        <taxon>Bacteria</taxon>
        <taxon>Bacillati</taxon>
        <taxon>Actinomycetota</taxon>
        <taxon>Actinomycetes</taxon>
        <taxon>Micrococcales</taxon>
        <taxon>Micrococcaceae</taxon>
        <taxon>Kocuria</taxon>
    </lineage>
</organism>
<evidence type="ECO:0008006" key="6">
    <source>
        <dbReference type="Google" id="ProtNLM"/>
    </source>
</evidence>
<feature type="transmembrane region" description="Helical" evidence="1">
    <location>
        <begin position="380"/>
        <end position="398"/>
    </location>
</feature>
<dbReference type="PANTHER" id="PTHR23028:SF53">
    <property type="entry name" value="ACYL_TRANSF_3 DOMAIN-CONTAINING PROTEIN"/>
    <property type="match status" value="1"/>
</dbReference>
<dbReference type="RefSeq" id="WP_006213443.1">
    <property type="nucleotide sequence ID" value="NZ_ANHZ02000002.1"/>
</dbReference>
<reference evidence="4 5" key="1">
    <citation type="journal article" date="2014" name="Genome Announc.">
        <title>Draft Genome Sequence of Kocuria palustris PEL.</title>
        <authorList>
            <person name="Sharma G."/>
            <person name="Khatri I."/>
            <person name="Subramanian S."/>
        </authorList>
    </citation>
    <scope>NUCLEOTIDE SEQUENCE [LARGE SCALE GENOMIC DNA]</scope>
    <source>
        <strain evidence="4 5">PEL</strain>
    </source>
</reference>
<feature type="transmembrane region" description="Helical" evidence="1">
    <location>
        <begin position="248"/>
        <end position="268"/>
    </location>
</feature>
<proteinExistence type="predicted"/>
<feature type="transmembrane region" description="Helical" evidence="1">
    <location>
        <begin position="274"/>
        <end position="293"/>
    </location>
</feature>